<keyword evidence="7" id="KW-1185">Reference proteome</keyword>
<dbReference type="GO" id="GO:0016020">
    <property type="term" value="C:membrane"/>
    <property type="evidence" value="ECO:0007669"/>
    <property type="project" value="UniProtKB-SubCell"/>
</dbReference>
<evidence type="ECO:0000313" key="7">
    <source>
        <dbReference type="Proteomes" id="UP000290809"/>
    </source>
</evidence>
<keyword evidence="3" id="KW-0812">Transmembrane</keyword>
<dbReference type="Pfam" id="PF03348">
    <property type="entry name" value="Serinc"/>
    <property type="match status" value="1"/>
</dbReference>
<evidence type="ECO:0000256" key="5">
    <source>
        <dbReference type="ARBA" id="ARBA00023136"/>
    </source>
</evidence>
<proteinExistence type="inferred from homology"/>
<dbReference type="EMBL" id="QMKO01001668">
    <property type="protein sequence ID" value="RTG87530.1"/>
    <property type="molecule type" value="Genomic_DNA"/>
</dbReference>
<comment type="similarity">
    <text evidence="2">Belongs to the TDE1 family.</text>
</comment>
<reference evidence="6 7" key="1">
    <citation type="journal article" date="2019" name="PLoS Pathog.">
        <title>Genome sequence of the bovine parasite Schistosoma bovis Tanzania.</title>
        <authorList>
            <person name="Oey H."/>
            <person name="Zakrzewski M."/>
            <person name="Gobert G."/>
            <person name="Gravermann K."/>
            <person name="Stoye J."/>
            <person name="Jones M."/>
            <person name="Mcmanus D."/>
            <person name="Krause L."/>
        </authorList>
    </citation>
    <scope>NUCLEOTIDE SEQUENCE [LARGE SCALE GENOMIC DNA]</scope>
    <source>
        <strain evidence="6 7">TAN1997</strain>
    </source>
</reference>
<accession>A0A430QIK7</accession>
<evidence type="ECO:0000256" key="2">
    <source>
        <dbReference type="ARBA" id="ARBA00006665"/>
    </source>
</evidence>
<comment type="caution">
    <text evidence="6">The sequence shown here is derived from an EMBL/GenBank/DDBJ whole genome shotgun (WGS) entry which is preliminary data.</text>
</comment>
<comment type="subcellular location">
    <subcellularLocation>
        <location evidence="1">Membrane</location>
        <topology evidence="1">Multi-pass membrane protein</topology>
    </subcellularLocation>
</comment>
<organism evidence="6 7">
    <name type="scientific">Schistosoma bovis</name>
    <name type="common">Blood fluke</name>
    <dbReference type="NCBI Taxonomy" id="6184"/>
    <lineage>
        <taxon>Eukaryota</taxon>
        <taxon>Metazoa</taxon>
        <taxon>Spiralia</taxon>
        <taxon>Lophotrochozoa</taxon>
        <taxon>Platyhelminthes</taxon>
        <taxon>Trematoda</taxon>
        <taxon>Digenea</taxon>
        <taxon>Strigeidida</taxon>
        <taxon>Schistosomatoidea</taxon>
        <taxon>Schistosomatidae</taxon>
        <taxon>Schistosoma</taxon>
    </lineage>
</organism>
<keyword evidence="5" id="KW-0472">Membrane</keyword>
<dbReference type="Proteomes" id="UP000290809">
    <property type="component" value="Unassembled WGS sequence"/>
</dbReference>
<protein>
    <submittedName>
        <fullName evidence="6">Uncharacterized protein</fullName>
    </submittedName>
</protein>
<keyword evidence="4" id="KW-1133">Transmembrane helix</keyword>
<evidence type="ECO:0000256" key="3">
    <source>
        <dbReference type="ARBA" id="ARBA00022692"/>
    </source>
</evidence>
<evidence type="ECO:0000256" key="4">
    <source>
        <dbReference type="ARBA" id="ARBA00022989"/>
    </source>
</evidence>
<evidence type="ECO:0000256" key="1">
    <source>
        <dbReference type="ARBA" id="ARBA00004141"/>
    </source>
</evidence>
<gene>
    <name evidence="6" type="ORF">DC041_0007410</name>
</gene>
<sequence length="63" mass="7201">MGIVGGILFVYVQHITLIDFAYEINGNWHNKSKTSIFYTLGELDSSSVMYAFPTFNVRIKKPK</sequence>
<dbReference type="InterPro" id="IPR005016">
    <property type="entry name" value="TDE1/TMS"/>
</dbReference>
<dbReference type="AlphaFoldDB" id="A0A430QIK7"/>
<name>A0A430QIK7_SCHBO</name>
<evidence type="ECO:0000313" key="6">
    <source>
        <dbReference type="EMBL" id="RTG87530.1"/>
    </source>
</evidence>